<protein>
    <submittedName>
        <fullName evidence="1">Uncharacterized protein</fullName>
    </submittedName>
</protein>
<dbReference type="OrthoDB" id="5372744at2"/>
<gene>
    <name evidence="1" type="ORF">SAMN05660197_1481</name>
</gene>
<proteinExistence type="predicted"/>
<organism evidence="1 2">
    <name type="scientific">Nitratiruptor tergarcus DSM 16512</name>
    <dbReference type="NCBI Taxonomy" id="1069081"/>
    <lineage>
        <taxon>Bacteria</taxon>
        <taxon>Pseudomonadati</taxon>
        <taxon>Campylobacterota</taxon>
        <taxon>Epsilonproteobacteria</taxon>
        <taxon>Nautiliales</taxon>
        <taxon>Nitratiruptoraceae</taxon>
        <taxon>Nitratiruptor</taxon>
    </lineage>
</organism>
<evidence type="ECO:0000313" key="2">
    <source>
        <dbReference type="Proteomes" id="UP000192602"/>
    </source>
</evidence>
<dbReference type="RefSeq" id="WP_084275875.1">
    <property type="nucleotide sequence ID" value="NZ_AP026671.1"/>
</dbReference>
<evidence type="ECO:0000313" key="1">
    <source>
        <dbReference type="EMBL" id="SMC09659.1"/>
    </source>
</evidence>
<dbReference type="Proteomes" id="UP000192602">
    <property type="component" value="Unassembled WGS sequence"/>
</dbReference>
<dbReference type="STRING" id="1069081.SAMN05660197_1481"/>
<dbReference type="AlphaFoldDB" id="A0A1W1WTZ3"/>
<keyword evidence="2" id="KW-1185">Reference proteome</keyword>
<accession>A0A1W1WTZ3</accession>
<name>A0A1W1WTZ3_9BACT</name>
<sequence>MESIKRVEELLSSLKTTNSIRIKNKKRVCELFEELGLNEKVVDCDELFSFVAINLMGISLQRETLGEVQPKRYAQIIGIKKSDKGTRNINLRYFGRAEFIEEILKDKIVEFVLRWRLEKSFRSVDHYKDLLGVKFEK</sequence>
<reference evidence="2" key="1">
    <citation type="submission" date="2017-04" db="EMBL/GenBank/DDBJ databases">
        <authorList>
            <person name="Varghese N."/>
            <person name="Submissions S."/>
        </authorList>
    </citation>
    <scope>NUCLEOTIDE SEQUENCE [LARGE SCALE GENOMIC DNA]</scope>
    <source>
        <strain evidence="2">DSM 16512</strain>
    </source>
</reference>
<dbReference type="EMBL" id="FWWZ01000001">
    <property type="protein sequence ID" value="SMC09659.1"/>
    <property type="molecule type" value="Genomic_DNA"/>
</dbReference>